<name>A0AC35F5L0_9BILA</name>
<organism evidence="1 2">
    <name type="scientific">Panagrolaimus sp. PS1159</name>
    <dbReference type="NCBI Taxonomy" id="55785"/>
    <lineage>
        <taxon>Eukaryota</taxon>
        <taxon>Metazoa</taxon>
        <taxon>Ecdysozoa</taxon>
        <taxon>Nematoda</taxon>
        <taxon>Chromadorea</taxon>
        <taxon>Rhabditida</taxon>
        <taxon>Tylenchina</taxon>
        <taxon>Panagrolaimomorpha</taxon>
        <taxon>Panagrolaimoidea</taxon>
        <taxon>Panagrolaimidae</taxon>
        <taxon>Panagrolaimus</taxon>
    </lineage>
</organism>
<accession>A0AC35F5L0</accession>
<protein>
    <submittedName>
        <fullName evidence="2">Methionyl/Valyl/Leucyl/Isoleucyl-tRNA synthetase anticodon-binding domain-containing protein</fullName>
    </submittedName>
</protein>
<evidence type="ECO:0000313" key="2">
    <source>
        <dbReference type="WBParaSite" id="PS1159_v2.g14126.t1"/>
    </source>
</evidence>
<proteinExistence type="predicted"/>
<dbReference type="Proteomes" id="UP000887580">
    <property type="component" value="Unplaced"/>
</dbReference>
<evidence type="ECO:0000313" key="1">
    <source>
        <dbReference type="Proteomes" id="UP000887580"/>
    </source>
</evidence>
<dbReference type="WBParaSite" id="PS1159_v2.g14126.t1">
    <property type="protein sequence ID" value="PS1159_v2.g14126.t1"/>
    <property type="gene ID" value="PS1159_v2.g14126"/>
</dbReference>
<reference evidence="2" key="1">
    <citation type="submission" date="2022-11" db="UniProtKB">
        <authorList>
            <consortium name="WormBaseParasite"/>
        </authorList>
    </citation>
    <scope>IDENTIFICATION</scope>
</reference>
<sequence length="359" mass="41045">MKYYRLYTVVGPLMKYFDALTNCYIRLNRPRLKGDSVKSKEDHEAALSTLGHVLVIITQLMAPFTPFFCEYLWKTMKMFTVQGDESVHFSMLPIAEEQYIDADVERRVDAMRSVIDIVRVLRERKNLGVRYPLPEIVVVNRNQKFLDDVETLKYYILSECNVKALTVSVDKEKYGVLLKPNIQFKELAARLKASQKDVVNYLKTKVTQDELAQLLDIGKLTIGENYVTTEEVSVVYTFDPAKLSGGNDEWEVQADHQSVIMLNIKCEDDLLEEGVTREIINRIQRLRKSGKLTHFQHATIHIIGLEANSLLETVVKEQEDAIKNQTNSTILIGNVSENASVSCKETARIKDVSFDLCLL</sequence>